<gene>
    <name evidence="1" type="ORF">DW228_18990</name>
</gene>
<evidence type="ECO:0000313" key="1">
    <source>
        <dbReference type="EMBL" id="RHH07535.1"/>
    </source>
</evidence>
<organism evidence="1 2">
    <name type="scientific">Bacteroides fragilis</name>
    <dbReference type="NCBI Taxonomy" id="817"/>
    <lineage>
        <taxon>Bacteria</taxon>
        <taxon>Pseudomonadati</taxon>
        <taxon>Bacteroidota</taxon>
        <taxon>Bacteroidia</taxon>
        <taxon>Bacteroidales</taxon>
        <taxon>Bacteroidaceae</taxon>
        <taxon>Bacteroides</taxon>
    </lineage>
</organism>
<name>A0A396BTY3_BACFG</name>
<dbReference type="AlphaFoldDB" id="A0A396BTY3"/>
<comment type="caution">
    <text evidence="1">The sequence shown here is derived from an EMBL/GenBank/DDBJ whole genome shotgun (WGS) entry which is preliminary data.</text>
</comment>
<evidence type="ECO:0000313" key="2">
    <source>
        <dbReference type="Proteomes" id="UP000266644"/>
    </source>
</evidence>
<reference evidence="1 2" key="1">
    <citation type="submission" date="2018-08" db="EMBL/GenBank/DDBJ databases">
        <title>A genome reference for cultivated species of the human gut microbiota.</title>
        <authorList>
            <person name="Zou Y."/>
            <person name="Xue W."/>
            <person name="Luo G."/>
        </authorList>
    </citation>
    <scope>NUCLEOTIDE SEQUENCE [LARGE SCALE GENOMIC DNA]</scope>
    <source>
        <strain evidence="1 2">AM18-6</strain>
    </source>
</reference>
<dbReference type="EMBL" id="QRJE01000034">
    <property type="protein sequence ID" value="RHH07535.1"/>
    <property type="molecule type" value="Genomic_DNA"/>
</dbReference>
<protein>
    <submittedName>
        <fullName evidence="1">Uncharacterized protein</fullName>
    </submittedName>
</protein>
<proteinExistence type="predicted"/>
<dbReference type="Proteomes" id="UP000266644">
    <property type="component" value="Unassembled WGS sequence"/>
</dbReference>
<sequence>MFCEKGMGGYKYATLLPVTKNRLSNDVVRISLQRYAFSDKEKNFIEKRYLCILFSCGVPFLLLL</sequence>
<accession>A0A396BTY3</accession>